<evidence type="ECO:0000256" key="1">
    <source>
        <dbReference type="SAM" id="MobiDB-lite"/>
    </source>
</evidence>
<protein>
    <submittedName>
        <fullName evidence="2">Uncharacterized protein</fullName>
    </submittedName>
</protein>
<feature type="non-terminal residue" evidence="2">
    <location>
        <position position="133"/>
    </location>
</feature>
<feature type="region of interest" description="Disordered" evidence="1">
    <location>
        <begin position="1"/>
        <end position="20"/>
    </location>
</feature>
<evidence type="ECO:0000313" key="3">
    <source>
        <dbReference type="Proteomes" id="UP000069549"/>
    </source>
</evidence>
<feature type="compositionally biased region" description="Low complexity" evidence="1">
    <location>
        <begin position="11"/>
        <end position="20"/>
    </location>
</feature>
<name>A0A0Y9PRP3_PLABE</name>
<dbReference type="VEuPathDB" id="PlasmoDB:PBANKA_1341700"/>
<proteinExistence type="predicted"/>
<accession>A0A0Y9PRP3</accession>
<reference evidence="2 3" key="1">
    <citation type="submission" date="2016-02" db="EMBL/GenBank/DDBJ databases">
        <authorList>
            <consortium name="Pathogen Informatics"/>
        </authorList>
    </citation>
    <scope>NUCLEOTIDE SEQUENCE [LARGE SCALE GENOMIC DNA]</scope>
    <source>
        <strain evidence="2 3">K173</strain>
    </source>
</reference>
<feature type="compositionally biased region" description="Polar residues" evidence="1">
    <location>
        <begin position="1"/>
        <end position="10"/>
    </location>
</feature>
<dbReference type="Proteomes" id="UP000069549">
    <property type="component" value="Unassembled WGS sequence"/>
</dbReference>
<dbReference type="EMBL" id="FFUQ01000076">
    <property type="protein sequence ID" value="CXH16223.1"/>
    <property type="molecule type" value="Genomic_DNA"/>
</dbReference>
<dbReference type="AlphaFoldDB" id="A0A0Y9PRP3"/>
<organism evidence="2 3">
    <name type="scientific">Plasmodium berghei</name>
    <dbReference type="NCBI Taxonomy" id="5821"/>
    <lineage>
        <taxon>Eukaryota</taxon>
        <taxon>Sar</taxon>
        <taxon>Alveolata</taxon>
        <taxon>Apicomplexa</taxon>
        <taxon>Aconoidasida</taxon>
        <taxon>Haemosporida</taxon>
        <taxon>Plasmodiidae</taxon>
        <taxon>Plasmodium</taxon>
        <taxon>Plasmodium (Vinckeia)</taxon>
    </lineage>
</organism>
<sequence length="133" mass="15432">MNYRNDSNGVLNNNENSKKSNNFLNNYENISASKNSSAEEIAEKYLRSKLSLDFKSINKVDYNLNSKNEYYDNNKNIDNTLDYTGINNGNSYISHNDKLNYFKNTSNNYSGYEEKGRSYYDTINKTSLYSDIV</sequence>
<gene>
    <name evidence="2" type="ORF">PBK173_000507600</name>
</gene>
<evidence type="ECO:0000313" key="2">
    <source>
        <dbReference type="EMBL" id="CXH16223.1"/>
    </source>
</evidence>